<organism evidence="5 6">
    <name type="scientific">Oikopleura dioica</name>
    <name type="common">Tunicate</name>
    <dbReference type="NCBI Taxonomy" id="34765"/>
    <lineage>
        <taxon>Eukaryota</taxon>
        <taxon>Metazoa</taxon>
        <taxon>Chordata</taxon>
        <taxon>Tunicata</taxon>
        <taxon>Appendicularia</taxon>
        <taxon>Copelata</taxon>
        <taxon>Oikopleuridae</taxon>
        <taxon>Oikopleura</taxon>
    </lineage>
</organism>
<reference evidence="5 6" key="1">
    <citation type="submission" date="2021-04" db="EMBL/GenBank/DDBJ databases">
        <authorList>
            <person name="Bliznina A."/>
        </authorList>
    </citation>
    <scope>NUCLEOTIDE SEQUENCE [LARGE SCALE GENOMIC DNA]</scope>
</reference>
<dbReference type="EMBL" id="OU015568">
    <property type="protein sequence ID" value="CAG5086756.1"/>
    <property type="molecule type" value="Genomic_DNA"/>
</dbReference>
<gene>
    <name evidence="5" type="ORF">OKIOD_LOCUS2901</name>
</gene>
<evidence type="ECO:0000256" key="3">
    <source>
        <dbReference type="SAM" id="MobiDB-lite"/>
    </source>
</evidence>
<dbReference type="Gene3D" id="3.50.50.60">
    <property type="entry name" value="FAD/NAD(P)-binding domain"/>
    <property type="match status" value="1"/>
</dbReference>
<protein>
    <submittedName>
        <fullName evidence="5">Oidioi.mRNA.OKI2018_I69.PAR.g11343.t1.cds</fullName>
    </submittedName>
</protein>
<feature type="domain" description="Amine oxidase" evidence="4">
    <location>
        <begin position="85"/>
        <end position="355"/>
    </location>
</feature>
<feature type="compositionally biased region" description="Polar residues" evidence="3">
    <location>
        <begin position="633"/>
        <end position="642"/>
    </location>
</feature>
<proteinExistence type="predicted"/>
<evidence type="ECO:0000256" key="1">
    <source>
        <dbReference type="ARBA" id="ARBA00022630"/>
    </source>
</evidence>
<feature type="region of interest" description="Disordered" evidence="3">
    <location>
        <begin position="577"/>
        <end position="642"/>
    </location>
</feature>
<dbReference type="Pfam" id="PF01593">
    <property type="entry name" value="Amino_oxidase"/>
    <property type="match status" value="1"/>
</dbReference>
<accession>A0ABN7S2H5</accession>
<dbReference type="InterPro" id="IPR002937">
    <property type="entry name" value="Amino_oxidase"/>
</dbReference>
<keyword evidence="6" id="KW-1185">Reference proteome</keyword>
<keyword evidence="2" id="KW-0274">FAD</keyword>
<feature type="region of interest" description="Disordered" evidence="3">
    <location>
        <begin position="42"/>
        <end position="67"/>
    </location>
</feature>
<dbReference type="PANTHER" id="PTHR43734">
    <property type="entry name" value="PHYTOENE DESATURASE"/>
    <property type="match status" value="1"/>
</dbReference>
<dbReference type="InterPro" id="IPR036188">
    <property type="entry name" value="FAD/NAD-bd_sf"/>
</dbReference>
<dbReference type="Proteomes" id="UP001158576">
    <property type="component" value="Chromosome PAR"/>
</dbReference>
<name>A0ABN7S2H5_OIKDI</name>
<evidence type="ECO:0000259" key="4">
    <source>
        <dbReference type="Pfam" id="PF01593"/>
    </source>
</evidence>
<evidence type="ECO:0000256" key="2">
    <source>
        <dbReference type="ARBA" id="ARBA00022827"/>
    </source>
</evidence>
<feature type="compositionally biased region" description="Polar residues" evidence="3">
    <location>
        <begin position="46"/>
        <end position="64"/>
    </location>
</feature>
<keyword evidence="1" id="KW-0285">Flavoprotein</keyword>
<evidence type="ECO:0000313" key="6">
    <source>
        <dbReference type="Proteomes" id="UP001158576"/>
    </source>
</evidence>
<feature type="compositionally biased region" description="Low complexity" evidence="3">
    <location>
        <begin position="604"/>
        <end position="621"/>
    </location>
</feature>
<dbReference type="SUPFAM" id="SSF51905">
    <property type="entry name" value="FAD/NAD(P)-binding domain"/>
    <property type="match status" value="1"/>
</dbReference>
<evidence type="ECO:0000313" key="5">
    <source>
        <dbReference type="EMBL" id="CAG5086756.1"/>
    </source>
</evidence>
<dbReference type="PANTHER" id="PTHR43734:SF4">
    <property type="entry name" value="AMINE OXIDASE DOMAIN-CONTAINING PROTEIN"/>
    <property type="match status" value="1"/>
</dbReference>
<sequence>MSKKEGSEQIVQESQLSQAKTLLKNTVTDVASAARIPINCCKNRRSSSPETGRSATQMTCLSSASDDRPGILAKQKSSSRLSQLEKDDWVLVDADKQPGGLAGSFRTPEGFRFDHGYTVLPRRYDFIEHVLAELGPKYDAEGKLIKNREFIEFIEKVRTNWVSLRSHFVKFPIQSNLAGLPAKEQADCLADLVKAQILAKNVPNENPPNNLDDWLLEQWGETLTNLFFRPMMFKTWAHPTTKLAHSWVHSKIPPTDLKRDLVRTLDGEQKDDLWGHSSSFKYPKRNGLGGVWRMLAKKLPRNNVKFRAEVVQIDLEEKVAKTRDDIEIRYKNLISTMPLSTLLDLTGRSDAADRLLHSSLHLVCLGLRGTPEDLFGKNGAIYYPEVGTIFHKACVFSNVDADSVPEKTTELITLRRADQEIQSRDDESYKPGPYWSLMLEISEGPLKEVSNATLVEQVIIDCLGVGLLKPDDEIVSMHVTQMTHGFPVPTIDRDEIVNEQLEWLKSHNVWSRGRFGAFKYEVGNADHCFIQGVEAVDNIEFGTPERTAMNPSEVNKVGQMNEYPIHDVELLKQELKQKPDPEPPIDPIEPPDTDSEDIQMGIKSDSVSEIAASESESAVLVTRPDSERDDDTVSNVTEEATD</sequence>